<comment type="caution">
    <text evidence="3">The sequence shown here is derived from an EMBL/GenBank/DDBJ whole genome shotgun (WGS) entry which is preliminary data.</text>
</comment>
<dbReference type="SMART" id="SM00822">
    <property type="entry name" value="PKS_KR"/>
    <property type="match status" value="1"/>
</dbReference>
<evidence type="ECO:0000313" key="3">
    <source>
        <dbReference type="EMBL" id="MEJ8822685.1"/>
    </source>
</evidence>
<name>A0ABU8VXZ5_9BURK</name>
<dbReference type="InterPro" id="IPR036291">
    <property type="entry name" value="NAD(P)-bd_dom_sf"/>
</dbReference>
<keyword evidence="4" id="KW-1185">Reference proteome</keyword>
<dbReference type="EC" id="1.-.-.-" evidence="3"/>
<gene>
    <name evidence="3" type="ORF">WKW80_11670</name>
</gene>
<dbReference type="Pfam" id="PF13561">
    <property type="entry name" value="adh_short_C2"/>
    <property type="match status" value="1"/>
</dbReference>
<organism evidence="3 4">
    <name type="scientific">Variovorax humicola</name>
    <dbReference type="NCBI Taxonomy" id="1769758"/>
    <lineage>
        <taxon>Bacteria</taxon>
        <taxon>Pseudomonadati</taxon>
        <taxon>Pseudomonadota</taxon>
        <taxon>Betaproteobacteria</taxon>
        <taxon>Burkholderiales</taxon>
        <taxon>Comamonadaceae</taxon>
        <taxon>Variovorax</taxon>
    </lineage>
</organism>
<proteinExistence type="inferred from homology"/>
<sequence>MTAVSHGMRIILTGAARGIGRAMAERLARDSLQRHGLPARMVLADLHRDEVESLAAQLRRDGAEVHAIGADMADPATPAQLVAAAAEFGGLDAVISNAGAAIPASLLEARLEDWDKVFALHVRAAWLLGRAAHPLLKAARGSMVVTTSISGSQPTAPLAAYSPSKAAALMLVRQMALEWGPDGIRVNALSPGITETPGTAAVYADAQSRAQREACVPLRRIARAEDMANALSFLVGPDAGYVSGTDLLVDGALSSVLMGSLTMSGWKSG</sequence>
<dbReference type="SUPFAM" id="SSF51735">
    <property type="entry name" value="NAD(P)-binding Rossmann-fold domains"/>
    <property type="match status" value="1"/>
</dbReference>
<dbReference type="PANTHER" id="PTHR43943">
    <property type="entry name" value="DEHYDROGENASE/REDUCTASE (SDR FAMILY) MEMBER 4"/>
    <property type="match status" value="1"/>
</dbReference>
<dbReference type="RefSeq" id="WP_340363722.1">
    <property type="nucleotide sequence ID" value="NZ_JBBKZV010000005.1"/>
</dbReference>
<comment type="similarity">
    <text evidence="1">Belongs to the short-chain dehydrogenases/reductases (SDR) family.</text>
</comment>
<dbReference type="InterPro" id="IPR057326">
    <property type="entry name" value="KR_dom"/>
</dbReference>
<dbReference type="PRINTS" id="PR00081">
    <property type="entry name" value="GDHRDH"/>
</dbReference>
<keyword evidence="3" id="KW-0560">Oxidoreductase</keyword>
<dbReference type="Proteomes" id="UP001363010">
    <property type="component" value="Unassembled WGS sequence"/>
</dbReference>
<reference evidence="3 4" key="1">
    <citation type="submission" date="2024-03" db="EMBL/GenBank/DDBJ databases">
        <title>Novel species of the genus Variovorax.</title>
        <authorList>
            <person name="Liu Q."/>
            <person name="Xin Y.-H."/>
        </authorList>
    </citation>
    <scope>NUCLEOTIDE SEQUENCE [LARGE SCALE GENOMIC DNA]</scope>
    <source>
        <strain evidence="3 4">KACC 18501</strain>
    </source>
</reference>
<dbReference type="Gene3D" id="3.40.50.720">
    <property type="entry name" value="NAD(P)-binding Rossmann-like Domain"/>
    <property type="match status" value="1"/>
</dbReference>
<feature type="domain" description="Ketoreductase" evidence="2">
    <location>
        <begin position="8"/>
        <end position="196"/>
    </location>
</feature>
<protein>
    <submittedName>
        <fullName evidence="3">SDR family oxidoreductase</fullName>
        <ecNumber evidence="3">1.-.-.-</ecNumber>
    </submittedName>
</protein>
<dbReference type="EMBL" id="JBBKZV010000005">
    <property type="protein sequence ID" value="MEJ8822685.1"/>
    <property type="molecule type" value="Genomic_DNA"/>
</dbReference>
<evidence type="ECO:0000256" key="1">
    <source>
        <dbReference type="ARBA" id="ARBA00006484"/>
    </source>
</evidence>
<dbReference type="CDD" id="cd05233">
    <property type="entry name" value="SDR_c"/>
    <property type="match status" value="1"/>
</dbReference>
<accession>A0ABU8VXZ5</accession>
<dbReference type="InterPro" id="IPR002347">
    <property type="entry name" value="SDR_fam"/>
</dbReference>
<dbReference type="GO" id="GO:0016491">
    <property type="term" value="F:oxidoreductase activity"/>
    <property type="evidence" value="ECO:0007669"/>
    <property type="project" value="UniProtKB-KW"/>
</dbReference>
<evidence type="ECO:0000259" key="2">
    <source>
        <dbReference type="SMART" id="SM00822"/>
    </source>
</evidence>
<evidence type="ECO:0000313" key="4">
    <source>
        <dbReference type="Proteomes" id="UP001363010"/>
    </source>
</evidence>
<dbReference type="PANTHER" id="PTHR43943:SF2">
    <property type="entry name" value="DEHYDROGENASE_REDUCTASE 4"/>
    <property type="match status" value="1"/>
</dbReference>